<keyword evidence="3" id="KW-1185">Reference proteome</keyword>
<protein>
    <submittedName>
        <fullName evidence="2">Uncharacterized protein</fullName>
    </submittedName>
</protein>
<accession>D5C1K6</accession>
<dbReference type="RefSeq" id="WP_013032528.1">
    <property type="nucleotide sequence ID" value="NC_013960.1"/>
</dbReference>
<sequence>MDKTFLLYYNPETEEWIVQEKDLDDPDKPPINYGTYSSEEEAKARLRELKASHPGT</sequence>
<feature type="region of interest" description="Disordered" evidence="1">
    <location>
        <begin position="21"/>
        <end position="40"/>
    </location>
</feature>
<dbReference type="AlphaFoldDB" id="D5C1K6"/>
<evidence type="ECO:0000313" key="3">
    <source>
        <dbReference type="Proteomes" id="UP000001844"/>
    </source>
</evidence>
<evidence type="ECO:0000256" key="1">
    <source>
        <dbReference type="SAM" id="MobiDB-lite"/>
    </source>
</evidence>
<dbReference type="HOGENOM" id="CLU_3009692_0_0_6"/>
<reference evidence="3" key="1">
    <citation type="submission" date="2010-04" db="EMBL/GenBank/DDBJ databases">
        <title>Complete genome sequence of Nitrosococcus halophilus Nc4, a salt-adapted, aerobic obligate ammonia-oxidizing sulfur purple bacterium.</title>
        <authorList>
            <consortium name="US DOE Joint Genome Institute"/>
            <person name="Campbell M.A."/>
            <person name="Malfatti S.A."/>
            <person name="Chain P.S.G."/>
            <person name="Heidelberg J.F."/>
            <person name="Ward B.B."/>
            <person name="Klotz M.G."/>
        </authorList>
    </citation>
    <scope>NUCLEOTIDE SEQUENCE [LARGE SCALE GENOMIC DNA]</scope>
    <source>
        <strain evidence="3">Nc4</strain>
    </source>
</reference>
<proteinExistence type="predicted"/>
<organism evidence="2 3">
    <name type="scientific">Nitrosococcus halophilus (strain Nc4)</name>
    <dbReference type="NCBI Taxonomy" id="472759"/>
    <lineage>
        <taxon>Bacteria</taxon>
        <taxon>Pseudomonadati</taxon>
        <taxon>Pseudomonadota</taxon>
        <taxon>Gammaproteobacteria</taxon>
        <taxon>Chromatiales</taxon>
        <taxon>Chromatiaceae</taxon>
        <taxon>Nitrosococcus</taxon>
    </lineage>
</organism>
<gene>
    <name evidence="2" type="ordered locus">Nhal_1496</name>
</gene>
<dbReference type="EMBL" id="CP001798">
    <property type="protein sequence ID" value="ADE14639.1"/>
    <property type="molecule type" value="Genomic_DNA"/>
</dbReference>
<dbReference type="Proteomes" id="UP000001844">
    <property type="component" value="Chromosome"/>
</dbReference>
<name>D5C1K6_NITHN</name>
<evidence type="ECO:0000313" key="2">
    <source>
        <dbReference type="EMBL" id="ADE14639.1"/>
    </source>
</evidence>
<dbReference type="KEGG" id="nhl:Nhal_1496"/>